<dbReference type="AlphaFoldDB" id="A0AAU7JAQ1"/>
<accession>A0AAU7JAQ1</accession>
<proteinExistence type="predicted"/>
<gene>
    <name evidence="2" type="ORF">ABEG18_16390</name>
</gene>
<dbReference type="RefSeq" id="WP_406854124.1">
    <property type="nucleotide sequence ID" value="NZ_CP157484.1"/>
</dbReference>
<name>A0AAU7JAQ1_9HYPH</name>
<dbReference type="Gene3D" id="1.10.260.40">
    <property type="entry name" value="lambda repressor-like DNA-binding domains"/>
    <property type="match status" value="1"/>
</dbReference>
<feature type="domain" description="HTH cro/C1-type" evidence="1">
    <location>
        <begin position="35"/>
        <end position="90"/>
    </location>
</feature>
<sequence length="93" mass="10659">MTIPFDELRRKWRTDPDFVARHEEIAPEMALAFELADARRAAGLTQAQLAERMDTTQSTVARWEKGAQEPSIRSLRKFAHAVGRRVKVELVPE</sequence>
<dbReference type="SUPFAM" id="SSF47413">
    <property type="entry name" value="lambda repressor-like DNA-binding domains"/>
    <property type="match status" value="1"/>
</dbReference>
<dbReference type="SMART" id="SM00530">
    <property type="entry name" value="HTH_XRE"/>
    <property type="match status" value="1"/>
</dbReference>
<dbReference type="CDD" id="cd00093">
    <property type="entry name" value="HTH_XRE"/>
    <property type="match status" value="1"/>
</dbReference>
<evidence type="ECO:0000313" key="2">
    <source>
        <dbReference type="EMBL" id="XBO37302.1"/>
    </source>
</evidence>
<dbReference type="EMBL" id="CP157484">
    <property type="protein sequence ID" value="XBO37302.1"/>
    <property type="molecule type" value="Genomic_DNA"/>
</dbReference>
<evidence type="ECO:0000259" key="1">
    <source>
        <dbReference type="PROSITE" id="PS50943"/>
    </source>
</evidence>
<dbReference type="PROSITE" id="PS50943">
    <property type="entry name" value="HTH_CROC1"/>
    <property type="match status" value="1"/>
</dbReference>
<dbReference type="InterPro" id="IPR010982">
    <property type="entry name" value="Lambda_DNA-bd_dom_sf"/>
</dbReference>
<organism evidence="2">
    <name type="scientific">Alsobacter sp. KACC 23698</name>
    <dbReference type="NCBI Taxonomy" id="3149229"/>
    <lineage>
        <taxon>Bacteria</taxon>
        <taxon>Pseudomonadati</taxon>
        <taxon>Pseudomonadota</taxon>
        <taxon>Alphaproteobacteria</taxon>
        <taxon>Hyphomicrobiales</taxon>
        <taxon>Alsobacteraceae</taxon>
        <taxon>Alsobacter</taxon>
    </lineage>
</organism>
<dbReference type="GO" id="GO:0003677">
    <property type="term" value="F:DNA binding"/>
    <property type="evidence" value="ECO:0007669"/>
    <property type="project" value="InterPro"/>
</dbReference>
<reference evidence="2" key="1">
    <citation type="submission" date="2024-05" db="EMBL/GenBank/DDBJ databases">
        <authorList>
            <person name="Kim S."/>
            <person name="Heo J."/>
            <person name="Choi H."/>
            <person name="Choi Y."/>
            <person name="Kwon S.-W."/>
            <person name="Kim Y."/>
        </authorList>
    </citation>
    <scope>NUCLEOTIDE SEQUENCE</scope>
    <source>
        <strain evidence="2">KACC 23698</strain>
    </source>
</reference>
<protein>
    <submittedName>
        <fullName evidence="2">Helix-turn-helix transcriptional regulator</fullName>
    </submittedName>
</protein>
<dbReference type="InterPro" id="IPR001387">
    <property type="entry name" value="Cro/C1-type_HTH"/>
</dbReference>
<dbReference type="Pfam" id="PF01381">
    <property type="entry name" value="HTH_3"/>
    <property type="match status" value="1"/>
</dbReference>